<name>A0A645AJZ2_9ZZZZ</name>
<evidence type="ECO:0000313" key="3">
    <source>
        <dbReference type="EMBL" id="MPM51183.1"/>
    </source>
</evidence>
<comment type="caution">
    <text evidence="3">The sequence shown here is derived from an EMBL/GenBank/DDBJ whole genome shotgun (WGS) entry which is preliminary data.</text>
</comment>
<feature type="domain" description="Inverse autotransporter beta-domain" evidence="2">
    <location>
        <begin position="104"/>
        <end position="273"/>
    </location>
</feature>
<proteinExistence type="inferred from homology"/>
<accession>A0A645AJZ2</accession>
<dbReference type="AlphaFoldDB" id="A0A645AJZ2"/>
<dbReference type="PANTHER" id="PTHR39576:SF2">
    <property type="entry name" value="ATTACHING AND EFFACING PROTEIN HOMOLOG-RELATED"/>
    <property type="match status" value="1"/>
</dbReference>
<dbReference type="Gene3D" id="2.40.160.160">
    <property type="entry name" value="Inverse autotransporter, beta-domain"/>
    <property type="match status" value="1"/>
</dbReference>
<dbReference type="Pfam" id="PF11924">
    <property type="entry name" value="IAT_beta"/>
    <property type="match status" value="1"/>
</dbReference>
<dbReference type="InterPro" id="IPR024519">
    <property type="entry name" value="IAT_beta"/>
</dbReference>
<dbReference type="EMBL" id="VSSQ01013297">
    <property type="protein sequence ID" value="MPM51183.1"/>
    <property type="molecule type" value="Genomic_DNA"/>
</dbReference>
<evidence type="ECO:0000259" key="2">
    <source>
        <dbReference type="Pfam" id="PF11924"/>
    </source>
</evidence>
<gene>
    <name evidence="3" type="ORF">SDC9_97930</name>
</gene>
<organism evidence="3">
    <name type="scientific">bioreactor metagenome</name>
    <dbReference type="NCBI Taxonomy" id="1076179"/>
    <lineage>
        <taxon>unclassified sequences</taxon>
        <taxon>metagenomes</taxon>
        <taxon>ecological metagenomes</taxon>
    </lineage>
</organism>
<reference evidence="3" key="1">
    <citation type="submission" date="2019-08" db="EMBL/GenBank/DDBJ databases">
        <authorList>
            <person name="Kucharzyk K."/>
            <person name="Murdoch R.W."/>
            <person name="Higgins S."/>
            <person name="Loffler F."/>
        </authorList>
    </citation>
    <scope>NUCLEOTIDE SEQUENCE</scope>
</reference>
<sequence length="327" mass="37645">MKISLFVSKTLTSLIILGLFTQGDIDHVFAHEIASGKPILELTIDKEIPPPDYSYLNSLDNELKLGYTLNSYISDYFQKKKQKSWLKDVDVSFMLADEYQPFVTLETIRPLSENNKSYNFFQGHYQYQGDSFLTSFGFGNRAFMGKNKDSIAGYNVFYDYTHERNHSRVGFGLEYFKDNAEYRVNFYMPLSEERKISFNANTSSIYERTATGLDFKIGTYLAKAPWLSINASGFAFDNNTATNEYGYEISTNLQLSPRFSLGVSRLDSNQTQELYGRFLYTIDEASSPALWRNKVRSSTDISYKRFLTVQRDYSAKTITIIDENNTN</sequence>
<dbReference type="InterPro" id="IPR038177">
    <property type="entry name" value="IAT_beta_sf"/>
</dbReference>
<protein>
    <recommendedName>
        <fullName evidence="2">Inverse autotransporter beta-domain domain-containing protein</fullName>
    </recommendedName>
</protein>
<dbReference type="PANTHER" id="PTHR39576">
    <property type="entry name" value="ATTACHING AND EFFACING PROTEIN HOMOLOG-RELATED-RELATED"/>
    <property type="match status" value="1"/>
</dbReference>
<dbReference type="GO" id="GO:0009279">
    <property type="term" value="C:cell outer membrane"/>
    <property type="evidence" value="ECO:0007669"/>
    <property type="project" value="TreeGrafter"/>
</dbReference>
<evidence type="ECO:0000256" key="1">
    <source>
        <dbReference type="ARBA" id="ARBA00010116"/>
    </source>
</evidence>
<dbReference type="InterPro" id="IPR051715">
    <property type="entry name" value="Intimin-Invasin_domain"/>
</dbReference>
<comment type="similarity">
    <text evidence="1">Belongs to the intimin/invasin family.</text>
</comment>